<dbReference type="InterPro" id="IPR001753">
    <property type="entry name" value="Enoyl-CoA_hydra/iso"/>
</dbReference>
<dbReference type="PANTHER" id="PTHR11941">
    <property type="entry name" value="ENOYL-COA HYDRATASE-RELATED"/>
    <property type="match status" value="1"/>
</dbReference>
<dbReference type="Gene3D" id="3.90.226.10">
    <property type="entry name" value="2-enoyl-CoA Hydratase, Chain A, domain 1"/>
    <property type="match status" value="1"/>
</dbReference>
<reference evidence="2" key="1">
    <citation type="submission" date="2018-06" db="EMBL/GenBank/DDBJ databases">
        <authorList>
            <person name="Zhirakovskaya E."/>
        </authorList>
    </citation>
    <scope>NUCLEOTIDE SEQUENCE</scope>
</reference>
<sequence>MTYKRLQLIKTGKIAEINLCANHFDKLMISEMHQALEFISDETDIRFLIISGRDGVFSKGINFHKFFNAKMVNVADFNRWEKLTYFVQNLNVVTIALIDGVCNGAGIQLALACDLRIASKESVFSHDEIDHGFLPGSYVMQLGKYCGIGRIHELLQSGCSYTAEQAKEMGVINDAVDDLSLAMELRIEQYSKLNIRLHNLTRRLVREAFEMPYNDFLGCCQAAQHQAIVNNKDELHGISNSDEESREVIRVI</sequence>
<evidence type="ECO:0000256" key="1">
    <source>
        <dbReference type="ARBA" id="ARBA00005254"/>
    </source>
</evidence>
<dbReference type="GO" id="GO:0006635">
    <property type="term" value="P:fatty acid beta-oxidation"/>
    <property type="evidence" value="ECO:0007669"/>
    <property type="project" value="TreeGrafter"/>
</dbReference>
<name>A0A3B1B371_9ZZZZ</name>
<proteinExistence type="inferred from homology"/>
<protein>
    <recommendedName>
        <fullName evidence="3">Enoyl-CoA hydratase</fullName>
    </recommendedName>
</protein>
<evidence type="ECO:0000313" key="2">
    <source>
        <dbReference type="EMBL" id="VAX10582.1"/>
    </source>
</evidence>
<dbReference type="AlphaFoldDB" id="A0A3B1B371"/>
<dbReference type="GO" id="GO:0003824">
    <property type="term" value="F:catalytic activity"/>
    <property type="evidence" value="ECO:0007669"/>
    <property type="project" value="InterPro"/>
</dbReference>
<dbReference type="EMBL" id="UOFY01000052">
    <property type="protein sequence ID" value="VAX10582.1"/>
    <property type="molecule type" value="Genomic_DNA"/>
</dbReference>
<evidence type="ECO:0008006" key="3">
    <source>
        <dbReference type="Google" id="ProtNLM"/>
    </source>
</evidence>
<dbReference type="PROSITE" id="PS00166">
    <property type="entry name" value="ENOYL_COA_HYDRATASE"/>
    <property type="match status" value="1"/>
</dbReference>
<dbReference type="SUPFAM" id="SSF52096">
    <property type="entry name" value="ClpP/crotonase"/>
    <property type="match status" value="1"/>
</dbReference>
<dbReference type="InterPro" id="IPR018376">
    <property type="entry name" value="Enoyl-CoA_hyd/isom_CS"/>
</dbReference>
<dbReference type="InterPro" id="IPR029045">
    <property type="entry name" value="ClpP/crotonase-like_dom_sf"/>
</dbReference>
<dbReference type="PANTHER" id="PTHR11941:SF54">
    <property type="entry name" value="ENOYL-COA HYDRATASE, MITOCHONDRIAL"/>
    <property type="match status" value="1"/>
</dbReference>
<organism evidence="2">
    <name type="scientific">hydrothermal vent metagenome</name>
    <dbReference type="NCBI Taxonomy" id="652676"/>
    <lineage>
        <taxon>unclassified sequences</taxon>
        <taxon>metagenomes</taxon>
        <taxon>ecological metagenomes</taxon>
    </lineage>
</organism>
<dbReference type="Pfam" id="PF00378">
    <property type="entry name" value="ECH_1"/>
    <property type="match status" value="1"/>
</dbReference>
<accession>A0A3B1B371</accession>
<comment type="similarity">
    <text evidence="1">Belongs to the enoyl-CoA hydratase/isomerase family.</text>
</comment>
<gene>
    <name evidence="2" type="ORF">MNBD_GAMMA25-300</name>
</gene>
<dbReference type="CDD" id="cd06558">
    <property type="entry name" value="crotonase-like"/>
    <property type="match status" value="1"/>
</dbReference>